<feature type="region of interest" description="Disordered" evidence="1">
    <location>
        <begin position="324"/>
        <end position="394"/>
    </location>
</feature>
<keyword evidence="3" id="KW-1185">Reference proteome</keyword>
<dbReference type="AlphaFoldDB" id="A0A8J5QL82"/>
<proteinExistence type="predicted"/>
<feature type="region of interest" description="Disordered" evidence="1">
    <location>
        <begin position="251"/>
        <end position="286"/>
    </location>
</feature>
<dbReference type="OrthoDB" id="4093447at2759"/>
<feature type="region of interest" description="Disordered" evidence="1">
    <location>
        <begin position="20"/>
        <end position="52"/>
    </location>
</feature>
<protein>
    <submittedName>
        <fullName evidence="2">Uncharacterized protein</fullName>
    </submittedName>
</protein>
<dbReference type="RefSeq" id="XP_049262753.1">
    <property type="nucleotide sequence ID" value="XM_049407872.1"/>
</dbReference>
<reference evidence="2 3" key="1">
    <citation type="journal article" date="2021" name="DNA Res.">
        <title>Genome analysis of Candida subhashii reveals its hybrid nature and dual mitochondrial genome conformations.</title>
        <authorList>
            <person name="Mixao V."/>
            <person name="Hegedusova E."/>
            <person name="Saus E."/>
            <person name="Pryszcz L.P."/>
            <person name="Cillingova A."/>
            <person name="Nosek J."/>
            <person name="Gabaldon T."/>
        </authorList>
    </citation>
    <scope>NUCLEOTIDE SEQUENCE [LARGE SCALE GENOMIC DNA]</scope>
    <source>
        <strain evidence="2 3">CBS 10753</strain>
    </source>
</reference>
<feature type="compositionally biased region" description="Low complexity" evidence="1">
    <location>
        <begin position="251"/>
        <end position="278"/>
    </location>
</feature>
<evidence type="ECO:0000313" key="3">
    <source>
        <dbReference type="Proteomes" id="UP000694255"/>
    </source>
</evidence>
<accession>A0A8J5QL82</accession>
<evidence type="ECO:0000313" key="2">
    <source>
        <dbReference type="EMBL" id="KAG7662520.1"/>
    </source>
</evidence>
<dbReference type="GeneID" id="73470763"/>
<feature type="region of interest" description="Disordered" evidence="1">
    <location>
        <begin position="461"/>
        <end position="483"/>
    </location>
</feature>
<organism evidence="2 3">
    <name type="scientific">[Candida] subhashii</name>
    <dbReference type="NCBI Taxonomy" id="561895"/>
    <lineage>
        <taxon>Eukaryota</taxon>
        <taxon>Fungi</taxon>
        <taxon>Dikarya</taxon>
        <taxon>Ascomycota</taxon>
        <taxon>Saccharomycotina</taxon>
        <taxon>Pichiomycetes</taxon>
        <taxon>Debaryomycetaceae</taxon>
        <taxon>Spathaspora</taxon>
    </lineage>
</organism>
<feature type="region of interest" description="Disordered" evidence="1">
    <location>
        <begin position="421"/>
        <end position="442"/>
    </location>
</feature>
<feature type="compositionally biased region" description="Polar residues" evidence="1">
    <location>
        <begin position="324"/>
        <end position="342"/>
    </location>
</feature>
<feature type="compositionally biased region" description="Low complexity" evidence="1">
    <location>
        <begin position="349"/>
        <end position="362"/>
    </location>
</feature>
<comment type="caution">
    <text evidence="2">The sequence shown here is derived from an EMBL/GenBank/DDBJ whole genome shotgun (WGS) entry which is preliminary data.</text>
</comment>
<dbReference type="EMBL" id="JAGSYN010000172">
    <property type="protein sequence ID" value="KAG7662520.1"/>
    <property type="molecule type" value="Genomic_DNA"/>
</dbReference>
<gene>
    <name evidence="2" type="ORF">J8A68_003963</name>
</gene>
<evidence type="ECO:0000256" key="1">
    <source>
        <dbReference type="SAM" id="MobiDB-lite"/>
    </source>
</evidence>
<feature type="compositionally biased region" description="Polar residues" evidence="1">
    <location>
        <begin position="421"/>
        <end position="441"/>
    </location>
</feature>
<dbReference type="Proteomes" id="UP000694255">
    <property type="component" value="Unassembled WGS sequence"/>
</dbReference>
<name>A0A8J5QL82_9ASCO</name>
<sequence length="508" mass="55875">MLNKNLNLSLKLNKINDFGDVPGRPFTPIEQTLKTPIDPPQLPSNGLPPHQDLQPLQQQQLQYFQQSVSSSQREANQFFFAPPPNRQAGAFYQNPEYNESDDILTDIDEPSNFCKRNYSISFTNHFDQLLLSTYSQILSLPTTTPFSGAIPPSGLVGKVANETMSSLIKLTNSPNPPLFDQQSIINRDYLKNQEHQPFFLQLIRRRLLDLCSASNSKLPDVTSVQVYSSAIRNSSISNLSLNEMNVTNFANGTGSSTSSGQSRSRSSSSSLNLRKQSLTRNNSNNWLHVGNMGNLKAPYSGHTHFNISTDSLQESVPQSLINRSAPTTNASQFQPPHPQFSSMMMDYQNNNNSSSPPSNMKPNTPPFSALQTPGVEIDDFNFGQRPRSSSRASLPQALNINTDIANIQGLNSLSIGNGGPSYNNSNTKSNSRLDSPFSSSVLPPEETFSAFPIAPPSYNNNNIASTNSSPLGGSPDSNGDRINTNGMYLSFSLSEKKRESLKMKRGIH</sequence>